<feature type="domain" description="SGNH hydrolase-type esterase" evidence="4">
    <location>
        <begin position="50"/>
        <end position="198"/>
    </location>
</feature>
<evidence type="ECO:0000256" key="2">
    <source>
        <dbReference type="ARBA" id="ARBA00022801"/>
    </source>
</evidence>
<keyword evidence="6" id="KW-1185">Reference proteome</keyword>
<name>A0ABT5HHZ3_9CAUL</name>
<accession>A0ABT5HHZ3</accession>
<dbReference type="InterPro" id="IPR036514">
    <property type="entry name" value="SGNH_hydro_sf"/>
</dbReference>
<dbReference type="PANTHER" id="PTHR43695">
    <property type="entry name" value="PUTATIVE (AFU_ORTHOLOGUE AFUA_2G17250)-RELATED"/>
    <property type="match status" value="1"/>
</dbReference>
<sequence length="300" mass="31717">MKLLIPLMAGLLATSAMAQTPVAPAAPPVVTDAEARAQVKKVTAKKIVLVGDSTTAVVGGWGPSFCGYHLTSFTACVNLARGGRSTFNYRAEGSWDIALAEMKSGGFAKTYVLIQFGHNDQPGKPGRSTDLETEFPQNLAAYVNEVRAAGAIPVLLTPLTRRGFKDGKVENDLGPWADAARAVAKDMNVPLVDLYARSQEAVQAMGAVEAMKFAQKPPSPQVLEAGKTGTTIAGSTGVAPVPNAPPLTEEQIRNSLEPMGQAKLSFDYTHLGRDGADFFATIVTRELAAAVPDLRRDLIP</sequence>
<gene>
    <name evidence="5" type="ORF">PQU98_06715</name>
</gene>
<dbReference type="Pfam" id="PF13472">
    <property type="entry name" value="Lipase_GDSL_2"/>
    <property type="match status" value="1"/>
</dbReference>
<comment type="caution">
    <text evidence="5">The sequence shown here is derived from an EMBL/GenBank/DDBJ whole genome shotgun (WGS) entry which is preliminary data.</text>
</comment>
<dbReference type="SUPFAM" id="SSF52266">
    <property type="entry name" value="SGNH hydrolase"/>
    <property type="match status" value="1"/>
</dbReference>
<keyword evidence="2" id="KW-0378">Hydrolase</keyword>
<dbReference type="RefSeq" id="WP_272744133.1">
    <property type="nucleotide sequence ID" value="NZ_JAQQKV010000001.1"/>
</dbReference>
<evidence type="ECO:0000256" key="3">
    <source>
        <dbReference type="SAM" id="SignalP"/>
    </source>
</evidence>
<organism evidence="5 6">
    <name type="scientific">Asticcacaulis machinosus</name>
    <dbReference type="NCBI Taxonomy" id="2984211"/>
    <lineage>
        <taxon>Bacteria</taxon>
        <taxon>Pseudomonadati</taxon>
        <taxon>Pseudomonadota</taxon>
        <taxon>Alphaproteobacteria</taxon>
        <taxon>Caulobacterales</taxon>
        <taxon>Caulobacteraceae</taxon>
        <taxon>Asticcacaulis</taxon>
    </lineage>
</organism>
<proteinExistence type="inferred from homology"/>
<evidence type="ECO:0000256" key="1">
    <source>
        <dbReference type="ARBA" id="ARBA00008668"/>
    </source>
</evidence>
<reference evidence="5 6" key="1">
    <citation type="submission" date="2023-01" db="EMBL/GenBank/DDBJ databases">
        <title>Novel species of the genus Asticcacaulis isolated from rivers.</title>
        <authorList>
            <person name="Lu H."/>
        </authorList>
    </citation>
    <scope>NUCLEOTIDE SEQUENCE [LARGE SCALE GENOMIC DNA]</scope>
    <source>
        <strain evidence="5 6">LKC15W</strain>
    </source>
</reference>
<evidence type="ECO:0000259" key="4">
    <source>
        <dbReference type="Pfam" id="PF13472"/>
    </source>
</evidence>
<dbReference type="Gene3D" id="3.40.50.1110">
    <property type="entry name" value="SGNH hydrolase"/>
    <property type="match status" value="1"/>
</dbReference>
<comment type="similarity">
    <text evidence="1">Belongs to the 'GDSL' lipolytic enzyme family.</text>
</comment>
<dbReference type="EMBL" id="JAQQKV010000001">
    <property type="protein sequence ID" value="MDC7675813.1"/>
    <property type="molecule type" value="Genomic_DNA"/>
</dbReference>
<dbReference type="PANTHER" id="PTHR43695:SF1">
    <property type="entry name" value="RHAMNOGALACTURONAN ACETYLESTERASE"/>
    <property type="match status" value="1"/>
</dbReference>
<dbReference type="InterPro" id="IPR013830">
    <property type="entry name" value="SGNH_hydro"/>
</dbReference>
<dbReference type="CDD" id="cd01821">
    <property type="entry name" value="Rhamnogalacturan_acetylesterase_like"/>
    <property type="match status" value="1"/>
</dbReference>
<feature type="chain" id="PRO_5046901833" evidence="3">
    <location>
        <begin position="19"/>
        <end position="300"/>
    </location>
</feature>
<keyword evidence="3" id="KW-0732">Signal</keyword>
<dbReference type="Proteomes" id="UP001218579">
    <property type="component" value="Unassembled WGS sequence"/>
</dbReference>
<evidence type="ECO:0000313" key="6">
    <source>
        <dbReference type="Proteomes" id="UP001218579"/>
    </source>
</evidence>
<feature type="signal peptide" evidence="3">
    <location>
        <begin position="1"/>
        <end position="18"/>
    </location>
</feature>
<dbReference type="InterPro" id="IPR037459">
    <property type="entry name" value="RhgT-like"/>
</dbReference>
<evidence type="ECO:0000313" key="5">
    <source>
        <dbReference type="EMBL" id="MDC7675813.1"/>
    </source>
</evidence>
<protein>
    <submittedName>
        <fullName evidence="5">Rhamnogalacturonan acetylesterase</fullName>
    </submittedName>
</protein>